<dbReference type="CDD" id="cd09631">
    <property type="entry name" value="DOMON_DOH"/>
    <property type="match status" value="1"/>
</dbReference>
<dbReference type="InterPro" id="IPR045266">
    <property type="entry name" value="DOH_DOMON"/>
</dbReference>
<evidence type="ECO:0000256" key="1">
    <source>
        <dbReference type="ARBA" id="ARBA00004370"/>
    </source>
</evidence>
<accession>A0AAV8G1D2</accession>
<dbReference type="EMBL" id="JAMFTS010000002">
    <property type="protein sequence ID" value="KAJ4798929.1"/>
    <property type="molecule type" value="Genomic_DNA"/>
</dbReference>
<feature type="transmembrane region" description="Helical" evidence="7">
    <location>
        <begin position="272"/>
        <end position="298"/>
    </location>
</feature>
<keyword evidence="5 7" id="KW-1133">Transmembrane helix</keyword>
<protein>
    <recommendedName>
        <fullName evidence="12">Cytochrome b561 domain-containing protein</fullName>
    </recommendedName>
</protein>
<dbReference type="Pfam" id="PF03351">
    <property type="entry name" value="DOMON"/>
    <property type="match status" value="1"/>
</dbReference>
<evidence type="ECO:0000256" key="2">
    <source>
        <dbReference type="ARBA" id="ARBA00022448"/>
    </source>
</evidence>
<evidence type="ECO:0008006" key="12">
    <source>
        <dbReference type="Google" id="ProtNLM"/>
    </source>
</evidence>
<keyword evidence="11" id="KW-1185">Reference proteome</keyword>
<gene>
    <name evidence="10" type="ORF">LUZ62_050175</name>
</gene>
<dbReference type="PANTHER" id="PTHR47281">
    <property type="entry name" value="OS09G0557700 PROTEIN"/>
    <property type="match status" value="1"/>
</dbReference>
<dbReference type="SMART" id="SM00664">
    <property type="entry name" value="DoH"/>
    <property type="match status" value="1"/>
</dbReference>
<dbReference type="InterPro" id="IPR045879">
    <property type="entry name" value="B561A"/>
</dbReference>
<evidence type="ECO:0000256" key="4">
    <source>
        <dbReference type="ARBA" id="ARBA00022982"/>
    </source>
</evidence>
<dbReference type="GO" id="GO:0016020">
    <property type="term" value="C:membrane"/>
    <property type="evidence" value="ECO:0007669"/>
    <property type="project" value="UniProtKB-SubCell"/>
</dbReference>
<feature type="domain" description="DOMON" evidence="8">
    <location>
        <begin position="73"/>
        <end position="192"/>
    </location>
</feature>
<feature type="transmembrane region" description="Helical" evidence="7">
    <location>
        <begin position="379"/>
        <end position="397"/>
    </location>
</feature>
<evidence type="ECO:0000256" key="7">
    <source>
        <dbReference type="SAM" id="Phobius"/>
    </source>
</evidence>
<keyword evidence="4" id="KW-0249">Electron transport</keyword>
<feature type="domain" description="Cytochrome b561" evidence="9">
    <location>
        <begin position="200"/>
        <end position="398"/>
    </location>
</feature>
<keyword evidence="2" id="KW-0813">Transport</keyword>
<dbReference type="PROSITE" id="PS50836">
    <property type="entry name" value="DOMON"/>
    <property type="match status" value="1"/>
</dbReference>
<proteinExistence type="predicted"/>
<comment type="subcellular location">
    <subcellularLocation>
        <location evidence="1">Membrane</location>
    </subcellularLocation>
</comment>
<dbReference type="PANTHER" id="PTHR47281:SF3">
    <property type="entry name" value="OS06G0649700 PROTEIN"/>
    <property type="match status" value="1"/>
</dbReference>
<dbReference type="InterPro" id="IPR006593">
    <property type="entry name" value="Cyt_b561/ferric_Rdtase_TM"/>
</dbReference>
<dbReference type="CDD" id="cd08760">
    <property type="entry name" value="Cyt_b561_FRRS1_like"/>
    <property type="match status" value="1"/>
</dbReference>
<dbReference type="Gene3D" id="1.20.120.1770">
    <property type="match status" value="1"/>
</dbReference>
<reference evidence="10" key="1">
    <citation type="submission" date="2022-08" db="EMBL/GenBank/DDBJ databases">
        <authorList>
            <person name="Marques A."/>
        </authorList>
    </citation>
    <scope>NUCLEOTIDE SEQUENCE</scope>
    <source>
        <strain evidence="10">RhyPub2mFocal</strain>
        <tissue evidence="10">Leaves</tissue>
    </source>
</reference>
<dbReference type="SMART" id="SM00665">
    <property type="entry name" value="B561"/>
    <property type="match status" value="1"/>
</dbReference>
<evidence type="ECO:0000259" key="9">
    <source>
        <dbReference type="PROSITE" id="PS50939"/>
    </source>
</evidence>
<dbReference type="InterPro" id="IPR005018">
    <property type="entry name" value="DOMON_domain"/>
</dbReference>
<evidence type="ECO:0000313" key="11">
    <source>
        <dbReference type="Proteomes" id="UP001140206"/>
    </source>
</evidence>
<organism evidence="10 11">
    <name type="scientific">Rhynchospora pubera</name>
    <dbReference type="NCBI Taxonomy" id="906938"/>
    <lineage>
        <taxon>Eukaryota</taxon>
        <taxon>Viridiplantae</taxon>
        <taxon>Streptophyta</taxon>
        <taxon>Embryophyta</taxon>
        <taxon>Tracheophyta</taxon>
        <taxon>Spermatophyta</taxon>
        <taxon>Magnoliopsida</taxon>
        <taxon>Liliopsida</taxon>
        <taxon>Poales</taxon>
        <taxon>Cyperaceae</taxon>
        <taxon>Cyperoideae</taxon>
        <taxon>Rhynchosporeae</taxon>
        <taxon>Rhynchospora</taxon>
    </lineage>
</organism>
<comment type="caution">
    <text evidence="10">The sequence shown here is derived from an EMBL/GenBank/DDBJ whole genome shotgun (WGS) entry which is preliminary data.</text>
</comment>
<dbReference type="PROSITE" id="PS50939">
    <property type="entry name" value="CYTOCHROME_B561"/>
    <property type="match status" value="1"/>
</dbReference>
<evidence type="ECO:0000259" key="8">
    <source>
        <dbReference type="PROSITE" id="PS50836"/>
    </source>
</evidence>
<keyword evidence="3 7" id="KW-0812">Transmembrane</keyword>
<evidence type="ECO:0000256" key="6">
    <source>
        <dbReference type="ARBA" id="ARBA00023136"/>
    </source>
</evidence>
<feature type="transmembrane region" description="Helical" evidence="7">
    <location>
        <begin position="229"/>
        <end position="252"/>
    </location>
</feature>
<evidence type="ECO:0000256" key="5">
    <source>
        <dbReference type="ARBA" id="ARBA00022989"/>
    </source>
</evidence>
<evidence type="ECO:0000313" key="10">
    <source>
        <dbReference type="EMBL" id="KAJ4798929.1"/>
    </source>
</evidence>
<keyword evidence="6 7" id="KW-0472">Membrane</keyword>
<dbReference type="Proteomes" id="UP001140206">
    <property type="component" value="Chromosome 2"/>
</dbReference>
<evidence type="ECO:0000256" key="3">
    <source>
        <dbReference type="ARBA" id="ARBA00022692"/>
    </source>
</evidence>
<feature type="transmembrane region" description="Helical" evidence="7">
    <location>
        <begin position="304"/>
        <end position="321"/>
    </location>
</feature>
<name>A0AAV8G1D2_9POAL</name>
<sequence>MIPFEFGQPSHQGFLLFSTKPNSIQRKTTTMAPLLLFFLLFPFLQPTKSHSTHHHTNPPLSRLYNNSVLLDDQRVTFHWSLSNSSISLAAQSARKSNYLAIGFGEQMKNSYAYVAWTERHGKCHVRSYWISGRDASSIHHTSEDLTHVVCVSISGIISFEVTRPLVPSCTGRIECDNIIDLMKPLSVIWSMGNEWSGTHLTEKNMHFAMSDQPEPVFLLSGLARKERDLGIILAIHGFFMFVSWGILFPRGILSARFLKHADGNLWFRSHQYLQYSGLAITFVAVILAGFGLGGFYFYSSHVKFGTVAILLAICQPINAYFRPKKPETGGTGTNIRVVWEYAHVITGRVTVVFGIVSLFTGLKHFGVAHDSEIAERLTWGLVLWILISVSVVLYLEFKELQRRRRERNFSEANWELGELDDDELVDLLEADEL</sequence>
<feature type="transmembrane region" description="Helical" evidence="7">
    <location>
        <begin position="341"/>
        <end position="359"/>
    </location>
</feature>
<dbReference type="AlphaFoldDB" id="A0AAV8G1D2"/>